<dbReference type="AlphaFoldDB" id="A0A6J7ARS2"/>
<proteinExistence type="predicted"/>
<reference evidence="2" key="1">
    <citation type="submission" date="2020-05" db="EMBL/GenBank/DDBJ databases">
        <authorList>
            <person name="Chiriac C."/>
            <person name="Salcher M."/>
            <person name="Ghai R."/>
            <person name="Kavagutti S V."/>
        </authorList>
    </citation>
    <scope>NUCLEOTIDE SEQUENCE</scope>
</reference>
<evidence type="ECO:0000256" key="1">
    <source>
        <dbReference type="SAM" id="MobiDB-lite"/>
    </source>
</evidence>
<organism evidence="2">
    <name type="scientific">freshwater metagenome</name>
    <dbReference type="NCBI Taxonomy" id="449393"/>
    <lineage>
        <taxon>unclassified sequences</taxon>
        <taxon>metagenomes</taxon>
        <taxon>ecological metagenomes</taxon>
    </lineage>
</organism>
<protein>
    <submittedName>
        <fullName evidence="2">Unannotated protein</fullName>
    </submittedName>
</protein>
<feature type="compositionally biased region" description="Pro residues" evidence="1">
    <location>
        <begin position="568"/>
        <end position="578"/>
    </location>
</feature>
<dbReference type="EMBL" id="CAFAAV010000308">
    <property type="protein sequence ID" value="CAB4835423.1"/>
    <property type="molecule type" value="Genomic_DNA"/>
</dbReference>
<feature type="region of interest" description="Disordered" evidence="1">
    <location>
        <begin position="568"/>
        <end position="590"/>
    </location>
</feature>
<dbReference type="InterPro" id="IPR029058">
    <property type="entry name" value="AB_hydrolase_fold"/>
</dbReference>
<dbReference type="Gene3D" id="3.40.50.1820">
    <property type="entry name" value="alpha/beta hydrolase"/>
    <property type="match status" value="1"/>
</dbReference>
<evidence type="ECO:0000313" key="2">
    <source>
        <dbReference type="EMBL" id="CAB4835423.1"/>
    </source>
</evidence>
<sequence length="624" mass="65716">MLEPLFCDPLDERACLLPWPNDAFTRPDDTTPTGRRLDILDGAAPQNVDGVPIDLTDQNRADGFSPGSSILAFVPMLDVERTGIAPSTNIAASLNDDAPIVILDTDAGTRVAYWAELDATGPVDDQVLIVHPAEALAEGHHFIVALRNLVDTDGRAIQRTPAFQSMLDGAPEPPQRAYPFRDLFAALDTAGISTPGLYLAWDFTVASADSLSGRLLHMRAETYDGLGNGAPAFAVTTATDDGTVRTVDGTYDVPNYLTGDGSPGNKFDLGPDGLPRQNTDTPVLHVPFRCVLPLGAATPVPAIVYGHGLMGTLDEVGALSFAAAAGLAAACATDEIGMSSTDLPNLVTVLGNLSHFPEQADRMQQGLLNQQLLGRLLNSPTGFVTDSAFQSGDGHPLVANGATQFVGNSQGGILGGAASAISTEWSRVVLGVPGITYSLLLPRSSDWPQFASVFEQAYPDPADRLLAMQLIQLLWDRGENNGYAQHLTSDPYPGIPAKQVLMIEAFGDHQVANVSTEVLARTLGAAALQPTLASGRSKDVVPQWGLPGYTADAPITALLEMWDFGTPAPPTVNLPPTEPEYGQDPHGAGSREPKVLQEAFTFLFTGTPAFVCGGLACTSTVLSG</sequence>
<gene>
    <name evidence="2" type="ORF">UFOPK3099_02761</name>
</gene>
<accession>A0A6J7ARS2</accession>
<name>A0A6J7ARS2_9ZZZZ</name>